<comment type="caution">
    <text evidence="2">The sequence shown here is derived from an EMBL/GenBank/DDBJ whole genome shotgun (WGS) entry which is preliminary data.</text>
</comment>
<evidence type="ECO:0000256" key="1">
    <source>
        <dbReference type="SAM" id="Coils"/>
    </source>
</evidence>
<evidence type="ECO:0000313" key="2">
    <source>
        <dbReference type="EMBL" id="MBM6617447.1"/>
    </source>
</evidence>
<keyword evidence="1" id="KW-0175">Coiled coil</keyword>
<dbReference type="Proteomes" id="UP001518925">
    <property type="component" value="Unassembled WGS sequence"/>
</dbReference>
<feature type="coiled-coil region" evidence="1">
    <location>
        <begin position="3"/>
        <end position="54"/>
    </location>
</feature>
<reference evidence="2 3" key="1">
    <citation type="submission" date="2021-02" db="EMBL/GenBank/DDBJ databases">
        <title>Bacillus sp. RD4P76, an endophyte from a halophyte.</title>
        <authorList>
            <person name="Sun J.-Q."/>
        </authorList>
    </citation>
    <scope>NUCLEOTIDE SEQUENCE [LARGE SCALE GENOMIC DNA]</scope>
    <source>
        <strain evidence="2 3">RD4P76</strain>
    </source>
</reference>
<name>A0ABS2DG45_9BACI</name>
<gene>
    <name evidence="2" type="ORF">JR050_07125</name>
</gene>
<evidence type="ECO:0000313" key="3">
    <source>
        <dbReference type="Proteomes" id="UP001518925"/>
    </source>
</evidence>
<proteinExistence type="predicted"/>
<keyword evidence="3" id="KW-1185">Reference proteome</keyword>
<sequence length="59" mass="6980">MGKKEIETKIIELKDEYLQLQHNLEKLEYVNGNIAPLEKRLVELEDELSTLNQQLRKLS</sequence>
<accession>A0ABS2DG45</accession>
<organism evidence="2 3">
    <name type="scientific">Bacillus suaedaesalsae</name>
    <dbReference type="NCBI Taxonomy" id="2810349"/>
    <lineage>
        <taxon>Bacteria</taxon>
        <taxon>Bacillati</taxon>
        <taxon>Bacillota</taxon>
        <taxon>Bacilli</taxon>
        <taxon>Bacillales</taxon>
        <taxon>Bacillaceae</taxon>
        <taxon>Bacillus</taxon>
    </lineage>
</organism>
<dbReference type="EMBL" id="JAFELM010000022">
    <property type="protein sequence ID" value="MBM6617447.1"/>
    <property type="molecule type" value="Genomic_DNA"/>
</dbReference>
<dbReference type="NCBIfam" id="NF040877">
    <property type="entry name" value="SE1832_fam"/>
    <property type="match status" value="1"/>
</dbReference>
<protein>
    <submittedName>
        <fullName evidence="2">Uncharacterized protein</fullName>
    </submittedName>
</protein>
<dbReference type="InterPro" id="IPR048062">
    <property type="entry name" value="SE1832-like"/>
</dbReference>